<dbReference type="Pfam" id="PF01074">
    <property type="entry name" value="Glyco_hydro_38N"/>
    <property type="match status" value="1"/>
</dbReference>
<dbReference type="GO" id="GO:0006013">
    <property type="term" value="P:mannose metabolic process"/>
    <property type="evidence" value="ECO:0007669"/>
    <property type="project" value="InterPro"/>
</dbReference>
<dbReference type="InterPro" id="IPR028995">
    <property type="entry name" value="Glyco_hydro_57/38_cen_sf"/>
</dbReference>
<proteinExistence type="predicted"/>
<organism evidence="4 5">
    <name type="scientific">Thermotoga petrophila</name>
    <dbReference type="NCBI Taxonomy" id="93929"/>
    <lineage>
        <taxon>Bacteria</taxon>
        <taxon>Thermotogati</taxon>
        <taxon>Thermotogota</taxon>
        <taxon>Thermotogae</taxon>
        <taxon>Thermotogales</taxon>
        <taxon>Thermotogaceae</taxon>
        <taxon>Thermotoga</taxon>
    </lineage>
</organism>
<dbReference type="CDD" id="cd10790">
    <property type="entry name" value="GH38N_AMII_1"/>
    <property type="match status" value="1"/>
</dbReference>
<dbReference type="PATRIC" id="fig|93930.3.peg.1514"/>
<sequence>MKVKVVVHNHWDREWFTSSEVTSKWLKEVFFRVKELVQKNPEFVYVLDGQTAAVEDLLVYHPDLEEDLRELVRSGRLLVGPYYIQIDWRIPGEASILKNFEIGEKDTNRFGRRMNAGWLLDSFGHISQEPQLHRIFGIEKVFLWRGISFENDGISQEFFWKGSDGTAVQGVFLVGGYRNLYNLKETRDIAEKRLKHEVEKLAKFSRSGEILLLDGYDIDLSPEDPKDYLNVEIVSPEEFPERFPENAPTLSGELLSGRYACVFPGTLSTRTYLKLESDLVERLLKMNDLLSVLNGEELSDLFWRDYLKTLAHDNSCGVCADPVHEKMERTYRNVYFLVKSSVESRLRHLVERSGLEKGTYALSLSPFSYNHHFCDGERTFLLKTNGAGLFKTEVADEKKEVKELTWENEYYRAYFEGDGTLVLNNRKAGVLKLFKEDGDAYTTSVEETDFSISLEKMRTVLQTKHSMVVELERTIRSSQCLIETKERVIFDETPLVKWRIALKIKGKNYKLSMVYETGSGEIFAKMPFDVVKRKEKDSYLLPETPPEELKGILLAARETGEVREFPFQGFVSVWSEGSSKTILARGLREYWMEEGKVHVTLSRSVEWIAKEVKNRVGDAGPMMYVPGAKCEGVFTVDLAFMELPVHPRSEEFFRWYLLFDNPPLLLDVEADGTEKEKTFFFSSLPWAGVKDRYHLWVYNPYLEEIEGLRPLQIGEKSIESLSEKQCFVSRLNILNFPEFPVVSVEKNPEGEVIEFLKETLSSLEDEITDLEGKDDPRSKHRLFSLLRTKKEIELSLQYLIDVEKTARELNELRMKRRTYDYVVELFESEERE</sequence>
<dbReference type="PANTHER" id="PTHR46017">
    <property type="entry name" value="ALPHA-MANNOSIDASE 2C1"/>
    <property type="match status" value="1"/>
</dbReference>
<gene>
    <name evidence="4" type="ORF">XD57_0666</name>
</gene>
<dbReference type="SUPFAM" id="SSF88688">
    <property type="entry name" value="Families 57/38 glycoside transferase middle domain"/>
    <property type="match status" value="1"/>
</dbReference>
<dbReference type="InterPro" id="IPR011330">
    <property type="entry name" value="Glyco_hydro/deAcase_b/a-brl"/>
</dbReference>
<dbReference type="Proteomes" id="UP000058636">
    <property type="component" value="Unassembled WGS sequence"/>
</dbReference>
<dbReference type="InterPro" id="IPR037094">
    <property type="entry name" value="Glyco_hydro_38_cen_sf"/>
</dbReference>
<feature type="domain" description="Glycoside hydrolase family 38 N-terminal" evidence="3">
    <location>
        <begin position="2"/>
        <end position="219"/>
    </location>
</feature>
<evidence type="ECO:0000256" key="1">
    <source>
        <dbReference type="ARBA" id="ARBA00022801"/>
    </source>
</evidence>
<dbReference type="InterPro" id="IPR027291">
    <property type="entry name" value="Glyco_hydro_38_N_sf"/>
</dbReference>
<dbReference type="GO" id="GO:0004559">
    <property type="term" value="F:alpha-mannosidase activity"/>
    <property type="evidence" value="ECO:0007669"/>
    <property type="project" value="InterPro"/>
</dbReference>
<evidence type="ECO:0000313" key="5">
    <source>
        <dbReference type="Proteomes" id="UP000058636"/>
    </source>
</evidence>
<dbReference type="GO" id="GO:0009313">
    <property type="term" value="P:oligosaccharide catabolic process"/>
    <property type="evidence" value="ECO:0007669"/>
    <property type="project" value="TreeGrafter"/>
</dbReference>
<keyword evidence="2" id="KW-0326">Glycosidase</keyword>
<dbReference type="Gene3D" id="3.20.110.10">
    <property type="entry name" value="Glycoside hydrolase 38, N terminal domain"/>
    <property type="match status" value="1"/>
</dbReference>
<evidence type="ECO:0000313" key="4">
    <source>
        <dbReference type="EMBL" id="KUK23229.1"/>
    </source>
</evidence>
<accession>A0A117L367</accession>
<keyword evidence="1 4" id="KW-0378">Hydrolase</keyword>
<evidence type="ECO:0000259" key="3">
    <source>
        <dbReference type="Pfam" id="PF01074"/>
    </source>
</evidence>
<protein>
    <submittedName>
        <fullName evidence="4">Glycoside hydrolase, family 38</fullName>
    </submittedName>
</protein>
<name>A0A117L367_9THEM</name>
<dbReference type="AlphaFoldDB" id="A0A117L367"/>
<comment type="caution">
    <text evidence="4">The sequence shown here is derived from an EMBL/GenBank/DDBJ whole genome shotgun (WGS) entry which is preliminary data.</text>
</comment>
<dbReference type="PANTHER" id="PTHR46017:SF2">
    <property type="entry name" value="MANNOSYLGLYCERATE HYDROLASE"/>
    <property type="match status" value="1"/>
</dbReference>
<dbReference type="EMBL" id="LGFG01000039">
    <property type="protein sequence ID" value="KUK23229.1"/>
    <property type="molecule type" value="Genomic_DNA"/>
</dbReference>
<evidence type="ECO:0000256" key="2">
    <source>
        <dbReference type="ARBA" id="ARBA00023295"/>
    </source>
</evidence>
<dbReference type="Gene3D" id="2.70.98.30">
    <property type="entry name" value="Golgi alpha-mannosidase II, domain 4"/>
    <property type="match status" value="1"/>
</dbReference>
<reference evidence="4 5" key="1">
    <citation type="journal article" date="2015" name="MBio">
        <title>Genome-Resolved Metagenomic Analysis Reveals Roles for Candidate Phyla and Other Microbial Community Members in Biogeochemical Transformations in Oil Reservoirs.</title>
        <authorList>
            <person name="Hu P."/>
            <person name="Tom L."/>
            <person name="Singh A."/>
            <person name="Thomas B.C."/>
            <person name="Baker B.J."/>
            <person name="Piceno Y.M."/>
            <person name="Andersen G.L."/>
            <person name="Banfield J.F."/>
        </authorList>
    </citation>
    <scope>NUCLEOTIDE SEQUENCE [LARGE SCALE GENOMIC DNA]</scope>
    <source>
        <strain evidence="4">46_26</strain>
    </source>
</reference>
<dbReference type="SUPFAM" id="SSF88713">
    <property type="entry name" value="Glycoside hydrolase/deacetylase"/>
    <property type="match status" value="1"/>
</dbReference>
<dbReference type="Gene3D" id="1.20.1270.50">
    <property type="entry name" value="Glycoside hydrolase family 38, central domain"/>
    <property type="match status" value="1"/>
</dbReference>
<dbReference type="InterPro" id="IPR000602">
    <property type="entry name" value="Glyco_hydro_38_N"/>
</dbReference>